<protein>
    <recommendedName>
        <fullName evidence="3">DNA polymerase epsilon subunit B</fullName>
    </recommendedName>
    <alternativeName>
        <fullName evidence="7">DNA polymerase II subunit 2</fullName>
    </alternativeName>
</protein>
<evidence type="ECO:0000256" key="5">
    <source>
        <dbReference type="ARBA" id="ARBA00023125"/>
    </source>
</evidence>
<evidence type="ECO:0000256" key="8">
    <source>
        <dbReference type="SAM" id="MobiDB-lite"/>
    </source>
</evidence>
<comment type="subcellular location">
    <subcellularLocation>
        <location evidence="1">Nucleus</location>
    </subcellularLocation>
</comment>
<evidence type="ECO:0000259" key="9">
    <source>
        <dbReference type="Pfam" id="PF04042"/>
    </source>
</evidence>
<dbReference type="GO" id="GO:0042276">
    <property type="term" value="P:error-prone translesion synthesis"/>
    <property type="evidence" value="ECO:0007669"/>
    <property type="project" value="TreeGrafter"/>
</dbReference>
<dbReference type="PANTHER" id="PTHR12708">
    <property type="entry name" value="DNA POLYMERASE EPSILON SUBUNIT B"/>
    <property type="match status" value="1"/>
</dbReference>
<evidence type="ECO:0000256" key="1">
    <source>
        <dbReference type="ARBA" id="ARBA00004123"/>
    </source>
</evidence>
<evidence type="ECO:0000256" key="3">
    <source>
        <dbReference type="ARBA" id="ARBA00016011"/>
    </source>
</evidence>
<keyword evidence="4" id="KW-0235">DNA replication</keyword>
<dbReference type="GO" id="GO:0003677">
    <property type="term" value="F:DNA binding"/>
    <property type="evidence" value="ECO:0007669"/>
    <property type="project" value="UniProtKB-KW"/>
</dbReference>
<accession>A0A9P6WNL2</accession>
<gene>
    <name evidence="10" type="primary">DPB2</name>
    <name evidence="10" type="ORF">C6P40_005334</name>
</gene>
<feature type="region of interest" description="Disordered" evidence="8">
    <location>
        <begin position="414"/>
        <end position="448"/>
    </location>
</feature>
<keyword evidence="5" id="KW-0238">DNA-binding</keyword>
<dbReference type="AlphaFoldDB" id="A0A9P6WNL2"/>
<reference evidence="10" key="1">
    <citation type="submission" date="2020-11" db="EMBL/GenBank/DDBJ databases">
        <title>Kefir isolates.</title>
        <authorList>
            <person name="Marcisauskas S."/>
            <person name="Kim Y."/>
            <person name="Blasche S."/>
        </authorList>
    </citation>
    <scope>NUCLEOTIDE SEQUENCE</scope>
    <source>
        <strain evidence="10">Olga-1</strain>
    </source>
</reference>
<organism evidence="10 11">
    <name type="scientific">Pichia californica</name>
    <dbReference type="NCBI Taxonomy" id="460514"/>
    <lineage>
        <taxon>Eukaryota</taxon>
        <taxon>Fungi</taxon>
        <taxon>Dikarya</taxon>
        <taxon>Ascomycota</taxon>
        <taxon>Saccharomycotina</taxon>
        <taxon>Pichiomycetes</taxon>
        <taxon>Pichiales</taxon>
        <taxon>Pichiaceae</taxon>
        <taxon>Pichia</taxon>
    </lineage>
</organism>
<feature type="domain" description="DNA polymerase alpha/delta/epsilon subunit B" evidence="9">
    <location>
        <begin position="454"/>
        <end position="690"/>
    </location>
</feature>
<name>A0A9P6WNL2_9ASCO</name>
<evidence type="ECO:0000256" key="6">
    <source>
        <dbReference type="ARBA" id="ARBA00023242"/>
    </source>
</evidence>
<evidence type="ECO:0000256" key="4">
    <source>
        <dbReference type="ARBA" id="ARBA00022705"/>
    </source>
</evidence>
<comment type="caution">
    <text evidence="10">The sequence shown here is derived from an EMBL/GenBank/DDBJ whole genome shotgun (WGS) entry which is preliminary data.</text>
</comment>
<evidence type="ECO:0000256" key="7">
    <source>
        <dbReference type="ARBA" id="ARBA00032930"/>
    </source>
</evidence>
<dbReference type="GO" id="GO:0003887">
    <property type="term" value="F:DNA-directed DNA polymerase activity"/>
    <property type="evidence" value="ECO:0007669"/>
    <property type="project" value="UniProtKB-KW"/>
</dbReference>
<keyword evidence="10" id="KW-0239">DNA-directed DNA polymerase</keyword>
<keyword evidence="11" id="KW-1185">Reference proteome</keyword>
<proteinExistence type="inferred from homology"/>
<dbReference type="PANTHER" id="PTHR12708:SF0">
    <property type="entry name" value="DNA POLYMERASE EPSILON SUBUNIT 2"/>
    <property type="match status" value="1"/>
</dbReference>
<dbReference type="EMBL" id="PUHW01000090">
    <property type="protein sequence ID" value="KAG0689278.1"/>
    <property type="molecule type" value="Genomic_DNA"/>
</dbReference>
<keyword evidence="10" id="KW-0548">Nucleotidyltransferase</keyword>
<comment type="similarity">
    <text evidence="2">Belongs to the DNA polymerase epsilon subunit B family.</text>
</comment>
<evidence type="ECO:0000313" key="11">
    <source>
        <dbReference type="Proteomes" id="UP000697127"/>
    </source>
</evidence>
<sequence>MDSSFIEPTTVADPVLPIDLNPSVFRPFAYRVLSKKYGLNVQSTALEKLASYVGRRFGTKWKRDPKTSAFLDAVAKIWKEQGRGIFIDGSGINQVIKEIIANEQRTAKKQQLSKLQKQKQLEDGFENGDANDSAQFDTTYFDSSTIISSQSMDNPIIAQDELIDWKNYFQVVDVNHYTKFSYDLRRKQFDYSTKNSSSKIIQLPNTDDIINFHITRLDLLRDRIYRNDVFSKLKYDSLGQSKFSNQTHRPKYITAIKNLLGRNEQRFVLFGLVTLNSFGIWQLQDDSDKIELVLKQCIFPTDSYFVSGNFLIVDGFYSSAGKFHVLSVAHPPAEDRTLSLDALANIDFNWNFSKNGKIDLTMKKLTQKEIKLHADHKIVVLGGNLYLDNLEIITKLKKTLEEIEIELSSSLDDEKAKQKKKKNSNNNTLDDNNEDELGGEEEEEEASNGVANLTITVHDRTVAIIFNGPFTSKALTVTEGSSQNGMTSSGIYKASFDNLATILEQFKNICEHCKLIFVPSDEDPWMSMVTKNSNSIWPHMKIPTVFGTKLTRVAKDVVWASNPCRINYLSQDIAIMRDDIGEAFRRNDFSYLCELNQEEIDKAMRHNNNVNNNEENLSQISLNSQNLAIDRLTAKETGDEFTFKKISKTLLDQGILSPFVYKTRQILPNYWPLLSLLPLPDTIIISDTSSPSLSTMYKGCLVSNVGQFYENSHGNYLEYYPSSQTSKLRTVY</sequence>
<dbReference type="Proteomes" id="UP000697127">
    <property type="component" value="Unassembled WGS sequence"/>
</dbReference>
<keyword evidence="10" id="KW-0808">Transferase</keyword>
<dbReference type="GO" id="GO:0006261">
    <property type="term" value="P:DNA-templated DNA replication"/>
    <property type="evidence" value="ECO:0007669"/>
    <property type="project" value="InterPro"/>
</dbReference>
<dbReference type="Pfam" id="PF04042">
    <property type="entry name" value="DNA_pol_E_B"/>
    <property type="match status" value="1"/>
</dbReference>
<feature type="compositionally biased region" description="Acidic residues" evidence="8">
    <location>
        <begin position="431"/>
        <end position="446"/>
    </location>
</feature>
<keyword evidence="6" id="KW-0539">Nucleus</keyword>
<dbReference type="InterPro" id="IPR007185">
    <property type="entry name" value="DNA_pol_a/d/e_bsu"/>
</dbReference>
<evidence type="ECO:0000313" key="10">
    <source>
        <dbReference type="EMBL" id="KAG0689278.1"/>
    </source>
</evidence>
<evidence type="ECO:0000256" key="2">
    <source>
        <dbReference type="ARBA" id="ARBA00009560"/>
    </source>
</evidence>
<dbReference type="GO" id="GO:0008622">
    <property type="term" value="C:epsilon DNA polymerase complex"/>
    <property type="evidence" value="ECO:0007669"/>
    <property type="project" value="InterPro"/>
</dbReference>
<dbReference type="InterPro" id="IPR016266">
    <property type="entry name" value="POLE2"/>
</dbReference>